<organism evidence="2 3">
    <name type="scientific">Tanacetum coccineum</name>
    <dbReference type="NCBI Taxonomy" id="301880"/>
    <lineage>
        <taxon>Eukaryota</taxon>
        <taxon>Viridiplantae</taxon>
        <taxon>Streptophyta</taxon>
        <taxon>Embryophyta</taxon>
        <taxon>Tracheophyta</taxon>
        <taxon>Spermatophyta</taxon>
        <taxon>Magnoliopsida</taxon>
        <taxon>eudicotyledons</taxon>
        <taxon>Gunneridae</taxon>
        <taxon>Pentapetalae</taxon>
        <taxon>asterids</taxon>
        <taxon>campanulids</taxon>
        <taxon>Asterales</taxon>
        <taxon>Asteraceae</taxon>
        <taxon>Asteroideae</taxon>
        <taxon>Anthemideae</taxon>
        <taxon>Anthemidinae</taxon>
        <taxon>Tanacetum</taxon>
    </lineage>
</organism>
<dbReference type="Proteomes" id="UP001151760">
    <property type="component" value="Unassembled WGS sequence"/>
</dbReference>
<evidence type="ECO:0000313" key="3">
    <source>
        <dbReference type="Proteomes" id="UP001151760"/>
    </source>
</evidence>
<dbReference type="EMBL" id="BQNB010012239">
    <property type="protein sequence ID" value="GJT01015.1"/>
    <property type="molecule type" value="Genomic_DNA"/>
</dbReference>
<feature type="region of interest" description="Disordered" evidence="1">
    <location>
        <begin position="71"/>
        <end position="90"/>
    </location>
</feature>
<reference evidence="2" key="1">
    <citation type="journal article" date="2022" name="Int. J. Mol. Sci.">
        <title>Draft Genome of Tanacetum Coccineum: Genomic Comparison of Closely Related Tanacetum-Family Plants.</title>
        <authorList>
            <person name="Yamashiro T."/>
            <person name="Shiraishi A."/>
            <person name="Nakayama K."/>
            <person name="Satake H."/>
        </authorList>
    </citation>
    <scope>NUCLEOTIDE SEQUENCE</scope>
</reference>
<protein>
    <submittedName>
        <fullName evidence="2">Uncharacterized protein</fullName>
    </submittedName>
</protein>
<name>A0ABQ5AEC7_9ASTR</name>
<feature type="region of interest" description="Disordered" evidence="1">
    <location>
        <begin position="27"/>
        <end position="55"/>
    </location>
</feature>
<reference evidence="2" key="2">
    <citation type="submission" date="2022-01" db="EMBL/GenBank/DDBJ databases">
        <authorList>
            <person name="Yamashiro T."/>
            <person name="Shiraishi A."/>
            <person name="Satake H."/>
            <person name="Nakayama K."/>
        </authorList>
    </citation>
    <scope>NUCLEOTIDE SEQUENCE</scope>
</reference>
<evidence type="ECO:0000313" key="2">
    <source>
        <dbReference type="EMBL" id="GJT01015.1"/>
    </source>
</evidence>
<proteinExistence type="predicted"/>
<comment type="caution">
    <text evidence="2">The sequence shown here is derived from an EMBL/GenBank/DDBJ whole genome shotgun (WGS) entry which is preliminary data.</text>
</comment>
<sequence>MSLTNEDDLDGRDKVLTDVEDTYVTLTPVHPDGQQKSSSVSSRFVSNMLNPNQDTGVDDIFRQHTEATSLIDTSSNSHRGAILHSPSNTASYRSFKPQQLPIMTPLPGKPLQSPCSRKSSKLCPLFGFDHRLKAC</sequence>
<feature type="compositionally biased region" description="Low complexity" evidence="1">
    <location>
        <begin position="37"/>
        <end position="46"/>
    </location>
</feature>
<accession>A0ABQ5AEC7</accession>
<gene>
    <name evidence="2" type="ORF">Tco_0822184</name>
</gene>
<keyword evidence="3" id="KW-1185">Reference proteome</keyword>
<evidence type="ECO:0000256" key="1">
    <source>
        <dbReference type="SAM" id="MobiDB-lite"/>
    </source>
</evidence>